<dbReference type="Proteomes" id="UP001327560">
    <property type="component" value="Chromosome 2"/>
</dbReference>
<dbReference type="PANTHER" id="PTHR34046:SF19">
    <property type="entry name" value="RAPIDLY ELICITED PROTEIN, PUTATIVE-RELATED"/>
    <property type="match status" value="1"/>
</dbReference>
<reference evidence="2 3" key="1">
    <citation type="submission" date="2023-10" db="EMBL/GenBank/DDBJ databases">
        <title>Chromosome-scale genome assembly provides insights into flower coloration mechanisms of Canna indica.</title>
        <authorList>
            <person name="Li C."/>
        </authorList>
    </citation>
    <scope>NUCLEOTIDE SEQUENCE [LARGE SCALE GENOMIC DNA]</scope>
    <source>
        <tissue evidence="2">Flower</tissue>
    </source>
</reference>
<feature type="compositionally biased region" description="Basic and acidic residues" evidence="1">
    <location>
        <begin position="156"/>
        <end position="168"/>
    </location>
</feature>
<organism evidence="2 3">
    <name type="scientific">Canna indica</name>
    <name type="common">Indian-shot</name>
    <dbReference type="NCBI Taxonomy" id="4628"/>
    <lineage>
        <taxon>Eukaryota</taxon>
        <taxon>Viridiplantae</taxon>
        <taxon>Streptophyta</taxon>
        <taxon>Embryophyta</taxon>
        <taxon>Tracheophyta</taxon>
        <taxon>Spermatophyta</taxon>
        <taxon>Magnoliopsida</taxon>
        <taxon>Liliopsida</taxon>
        <taxon>Zingiberales</taxon>
        <taxon>Cannaceae</taxon>
        <taxon>Canna</taxon>
    </lineage>
</organism>
<name>A0AAQ3Q4P1_9LILI</name>
<feature type="region of interest" description="Disordered" evidence="1">
    <location>
        <begin position="54"/>
        <end position="174"/>
    </location>
</feature>
<dbReference type="InterPro" id="IPR008004">
    <property type="entry name" value="OCTOPUS-like"/>
</dbReference>
<dbReference type="PANTHER" id="PTHR34046">
    <property type="entry name" value="OS06G0218800 PROTEIN"/>
    <property type="match status" value="1"/>
</dbReference>
<protein>
    <submittedName>
        <fullName evidence="2">Uncharacterized protein</fullName>
    </submittedName>
</protein>
<accession>A0AAQ3Q4P1</accession>
<evidence type="ECO:0000313" key="3">
    <source>
        <dbReference type="Proteomes" id="UP001327560"/>
    </source>
</evidence>
<proteinExistence type="predicted"/>
<keyword evidence="3" id="KW-1185">Reference proteome</keyword>
<evidence type="ECO:0000256" key="1">
    <source>
        <dbReference type="SAM" id="MobiDB-lite"/>
    </source>
</evidence>
<gene>
    <name evidence="2" type="ORF">Cni_G06351</name>
</gene>
<dbReference type="AlphaFoldDB" id="A0AAQ3Q4P1"/>
<evidence type="ECO:0000313" key="2">
    <source>
        <dbReference type="EMBL" id="WOK97643.1"/>
    </source>
</evidence>
<sequence length="174" mass="19756">MEKMQYMRDPRKLQPIVHQKQQIMEGRCRKHPEHRQSKGVCPFCLRDRLSQLSASSSATTTLANSSATSASSNLSSAATSPRGHAPHNTSRLLKPGGALKKSRSLAFVIGRPKDKKKAEEEEKKRRKKKGGFWSKLVMGSERRKEAEEEEEEEDSDVLRSRTMKEKTSAKWTLF</sequence>
<feature type="compositionally biased region" description="Low complexity" evidence="1">
    <location>
        <begin position="54"/>
        <end position="80"/>
    </location>
</feature>
<dbReference type="Pfam" id="PF05340">
    <property type="entry name" value="DUF740"/>
    <property type="match status" value="1"/>
</dbReference>
<dbReference type="EMBL" id="CP136891">
    <property type="protein sequence ID" value="WOK97643.1"/>
    <property type="molecule type" value="Genomic_DNA"/>
</dbReference>